<keyword evidence="5" id="KW-0997">Cell inner membrane</keyword>
<evidence type="ECO:0000256" key="11">
    <source>
        <dbReference type="SAM" id="Phobius"/>
    </source>
</evidence>
<reference evidence="12 13" key="1">
    <citation type="submission" date="2018-06" db="EMBL/GenBank/DDBJ databases">
        <title>Genomic Encyclopedia of Archaeal and Bacterial Type Strains, Phase II (KMG-II): from individual species to whole genera.</title>
        <authorList>
            <person name="Goeker M."/>
        </authorList>
    </citation>
    <scope>NUCLEOTIDE SEQUENCE [LARGE SCALE GENOMIC DNA]</scope>
    <source>
        <strain evidence="12 13">DSM 24525</strain>
    </source>
</reference>
<evidence type="ECO:0000256" key="4">
    <source>
        <dbReference type="ARBA" id="ARBA00022475"/>
    </source>
</evidence>
<evidence type="ECO:0000256" key="9">
    <source>
        <dbReference type="ARBA" id="ARBA00023065"/>
    </source>
</evidence>
<dbReference type="GO" id="GO:0000287">
    <property type="term" value="F:magnesium ion binding"/>
    <property type="evidence" value="ECO:0007669"/>
    <property type="project" value="TreeGrafter"/>
</dbReference>
<dbReference type="Gene3D" id="1.20.58.340">
    <property type="entry name" value="Magnesium transport protein CorA, transmembrane region"/>
    <property type="match status" value="2"/>
</dbReference>
<dbReference type="EMBL" id="QKYU01000039">
    <property type="protein sequence ID" value="PZW37856.1"/>
    <property type="molecule type" value="Genomic_DNA"/>
</dbReference>
<name>A0A2W7JSE4_9PROT</name>
<dbReference type="Pfam" id="PF01544">
    <property type="entry name" value="CorA"/>
    <property type="match status" value="1"/>
</dbReference>
<keyword evidence="6 11" id="KW-0812">Transmembrane</keyword>
<comment type="similarity">
    <text evidence="2">Belongs to the CorA metal ion transporter (MIT) (TC 1.A.35) family.</text>
</comment>
<dbReference type="InterPro" id="IPR002523">
    <property type="entry name" value="MgTranspt_CorA/ZnTranspt_ZntB"/>
</dbReference>
<keyword evidence="4" id="KW-1003">Cell membrane</keyword>
<organism evidence="12 13">
    <name type="scientific">Humitalea rosea</name>
    <dbReference type="NCBI Taxonomy" id="990373"/>
    <lineage>
        <taxon>Bacteria</taxon>
        <taxon>Pseudomonadati</taxon>
        <taxon>Pseudomonadota</taxon>
        <taxon>Alphaproteobacteria</taxon>
        <taxon>Acetobacterales</taxon>
        <taxon>Roseomonadaceae</taxon>
        <taxon>Humitalea</taxon>
    </lineage>
</organism>
<dbReference type="InterPro" id="IPR045863">
    <property type="entry name" value="CorA_TM1_TM2"/>
</dbReference>
<keyword evidence="13" id="KW-1185">Reference proteome</keyword>
<evidence type="ECO:0000256" key="2">
    <source>
        <dbReference type="ARBA" id="ARBA00009765"/>
    </source>
</evidence>
<dbReference type="PANTHER" id="PTHR46494">
    <property type="entry name" value="CORA FAMILY METAL ION TRANSPORTER (EUROFUNG)"/>
    <property type="match status" value="1"/>
</dbReference>
<evidence type="ECO:0000313" key="12">
    <source>
        <dbReference type="EMBL" id="PZW37856.1"/>
    </source>
</evidence>
<comment type="subcellular location">
    <subcellularLocation>
        <location evidence="1">Cell membrane</location>
        <topology evidence="1">Multi-pass membrane protein</topology>
    </subcellularLocation>
</comment>
<gene>
    <name evidence="12" type="ORF">C8P66_1397</name>
</gene>
<protein>
    <submittedName>
        <fullName evidence="12">Zinc transporter</fullName>
    </submittedName>
</protein>
<dbReference type="GO" id="GO:0015087">
    <property type="term" value="F:cobalt ion transmembrane transporter activity"/>
    <property type="evidence" value="ECO:0007669"/>
    <property type="project" value="TreeGrafter"/>
</dbReference>
<sequence length="329" mass="34721">MTPPGLPAPPCPGLLAAWRFRPGQPPENLDEPAAAAAIAAGVAGLWLHFDLVDQRARATIATLPLPAAARTALLEPDDSTHLDVLGGALCGTIPDFHFESDRREAAELALLHLALTPGLLVTARRHPLSVVGAVARRPEGTHPGAALGAILRGLAEAAGQAIQGMSDRLARLEDALLHTPDLATERVALAAMRRAALRLERNFGATAEALGELDQDPPEGMEHEVFAPVFREARRFAALSRSLGTVKERGRIAQDELAGLAAEKTNQRLFVLSVISAVMLPPALIAGIFGMNVGNLPGVEAPWGFALAMLLIIGSIGGVLAALRWFRMM</sequence>
<feature type="transmembrane region" description="Helical" evidence="11">
    <location>
        <begin position="32"/>
        <end position="49"/>
    </location>
</feature>
<evidence type="ECO:0000313" key="13">
    <source>
        <dbReference type="Proteomes" id="UP000249688"/>
    </source>
</evidence>
<dbReference type="InterPro" id="IPR045861">
    <property type="entry name" value="CorA_cytoplasmic_dom"/>
</dbReference>
<evidence type="ECO:0000256" key="1">
    <source>
        <dbReference type="ARBA" id="ARBA00004651"/>
    </source>
</evidence>
<dbReference type="SUPFAM" id="SSF144083">
    <property type="entry name" value="Magnesium transport protein CorA, transmembrane region"/>
    <property type="match status" value="1"/>
</dbReference>
<dbReference type="SUPFAM" id="SSF143865">
    <property type="entry name" value="CorA soluble domain-like"/>
    <property type="match status" value="1"/>
</dbReference>
<evidence type="ECO:0000256" key="3">
    <source>
        <dbReference type="ARBA" id="ARBA00022448"/>
    </source>
</evidence>
<dbReference type="GO" id="GO:0050897">
    <property type="term" value="F:cobalt ion binding"/>
    <property type="evidence" value="ECO:0007669"/>
    <property type="project" value="TreeGrafter"/>
</dbReference>
<dbReference type="AlphaFoldDB" id="A0A2W7JSE4"/>
<feature type="transmembrane region" description="Helical" evidence="11">
    <location>
        <begin position="303"/>
        <end position="326"/>
    </location>
</feature>
<evidence type="ECO:0000256" key="8">
    <source>
        <dbReference type="ARBA" id="ARBA00022989"/>
    </source>
</evidence>
<dbReference type="Proteomes" id="UP000249688">
    <property type="component" value="Unassembled WGS sequence"/>
</dbReference>
<evidence type="ECO:0000256" key="10">
    <source>
        <dbReference type="ARBA" id="ARBA00023136"/>
    </source>
</evidence>
<accession>A0A2W7JSE4</accession>
<dbReference type="Gene3D" id="3.30.460.20">
    <property type="entry name" value="CorA soluble domain-like"/>
    <property type="match status" value="1"/>
</dbReference>
<proteinExistence type="inferred from homology"/>
<keyword evidence="10 11" id="KW-0472">Membrane</keyword>
<feature type="transmembrane region" description="Helical" evidence="11">
    <location>
        <begin position="269"/>
        <end position="291"/>
    </location>
</feature>
<evidence type="ECO:0000256" key="6">
    <source>
        <dbReference type="ARBA" id="ARBA00022692"/>
    </source>
</evidence>
<evidence type="ECO:0000256" key="7">
    <source>
        <dbReference type="ARBA" id="ARBA00022833"/>
    </source>
</evidence>
<evidence type="ECO:0000256" key="5">
    <source>
        <dbReference type="ARBA" id="ARBA00022519"/>
    </source>
</evidence>
<dbReference type="GO" id="GO:0015095">
    <property type="term" value="F:magnesium ion transmembrane transporter activity"/>
    <property type="evidence" value="ECO:0007669"/>
    <property type="project" value="TreeGrafter"/>
</dbReference>
<dbReference type="PANTHER" id="PTHR46494:SF3">
    <property type="entry name" value="ZINC TRANSPORT PROTEIN ZNTB"/>
    <property type="match status" value="1"/>
</dbReference>
<comment type="caution">
    <text evidence="12">The sequence shown here is derived from an EMBL/GenBank/DDBJ whole genome shotgun (WGS) entry which is preliminary data.</text>
</comment>
<keyword evidence="3" id="KW-0813">Transport</keyword>
<keyword evidence="8 11" id="KW-1133">Transmembrane helix</keyword>
<keyword evidence="9" id="KW-0406">Ion transport</keyword>
<dbReference type="GO" id="GO:0005886">
    <property type="term" value="C:plasma membrane"/>
    <property type="evidence" value="ECO:0007669"/>
    <property type="project" value="UniProtKB-SubCell"/>
</dbReference>
<keyword evidence="7" id="KW-0862">Zinc</keyword>
<dbReference type="OrthoDB" id="9803484at2"/>
<dbReference type="RefSeq" id="WP_158537347.1">
    <property type="nucleotide sequence ID" value="NZ_QKYU01000039.1"/>
</dbReference>